<dbReference type="eggNOG" id="ENOG502QURG">
    <property type="taxonomic scope" value="Eukaryota"/>
</dbReference>
<accession>A0A010RD47</accession>
<keyword evidence="3 5" id="KW-1133">Transmembrane helix</keyword>
<feature type="transmembrane region" description="Helical" evidence="5">
    <location>
        <begin position="134"/>
        <end position="154"/>
    </location>
</feature>
<feature type="transmembrane region" description="Helical" evidence="5">
    <location>
        <begin position="210"/>
        <end position="230"/>
    </location>
</feature>
<feature type="transmembrane region" description="Helical" evidence="5">
    <location>
        <begin position="55"/>
        <end position="74"/>
    </location>
</feature>
<organism evidence="6 7">
    <name type="scientific">Colletotrichum fioriniae PJ7</name>
    <dbReference type="NCBI Taxonomy" id="1445577"/>
    <lineage>
        <taxon>Eukaryota</taxon>
        <taxon>Fungi</taxon>
        <taxon>Dikarya</taxon>
        <taxon>Ascomycota</taxon>
        <taxon>Pezizomycotina</taxon>
        <taxon>Sordariomycetes</taxon>
        <taxon>Hypocreomycetidae</taxon>
        <taxon>Glomerellales</taxon>
        <taxon>Glomerellaceae</taxon>
        <taxon>Colletotrichum</taxon>
        <taxon>Colletotrichum acutatum species complex</taxon>
    </lineage>
</organism>
<dbReference type="Pfam" id="PF04479">
    <property type="entry name" value="RTA1"/>
    <property type="match status" value="1"/>
</dbReference>
<evidence type="ECO:0000256" key="2">
    <source>
        <dbReference type="ARBA" id="ARBA00022692"/>
    </source>
</evidence>
<keyword evidence="7" id="KW-1185">Reference proteome</keyword>
<comment type="caution">
    <text evidence="6">The sequence shown here is derived from an EMBL/GenBank/DDBJ whole genome shotgun (WGS) entry which is preliminary data.</text>
</comment>
<dbReference type="PANTHER" id="PTHR31465">
    <property type="entry name" value="PROTEIN RTA1-RELATED"/>
    <property type="match status" value="1"/>
</dbReference>
<gene>
    <name evidence="6" type="ORF">CFIO01_04627</name>
</gene>
<evidence type="ECO:0000256" key="1">
    <source>
        <dbReference type="ARBA" id="ARBA00004141"/>
    </source>
</evidence>
<dbReference type="AlphaFoldDB" id="A0A010RD47"/>
<evidence type="ECO:0000313" key="7">
    <source>
        <dbReference type="Proteomes" id="UP000020467"/>
    </source>
</evidence>
<dbReference type="InterPro" id="IPR007568">
    <property type="entry name" value="RTA1"/>
</dbReference>
<dbReference type="EMBL" id="JARH01000889">
    <property type="protein sequence ID" value="EXF75694.1"/>
    <property type="molecule type" value="Genomic_DNA"/>
</dbReference>
<comment type="subcellular location">
    <subcellularLocation>
        <location evidence="1">Membrane</location>
        <topology evidence="1">Multi-pass membrane protein</topology>
    </subcellularLocation>
</comment>
<evidence type="ECO:0000256" key="4">
    <source>
        <dbReference type="ARBA" id="ARBA00023136"/>
    </source>
</evidence>
<feature type="transmembrane region" description="Helical" evidence="5">
    <location>
        <begin position="166"/>
        <end position="189"/>
    </location>
</feature>
<evidence type="ECO:0000256" key="3">
    <source>
        <dbReference type="ARBA" id="ARBA00022989"/>
    </source>
</evidence>
<feature type="transmembrane region" description="Helical" evidence="5">
    <location>
        <begin position="245"/>
        <end position="264"/>
    </location>
</feature>
<evidence type="ECO:0000313" key="6">
    <source>
        <dbReference type="EMBL" id="EXF75694.1"/>
    </source>
</evidence>
<dbReference type="GO" id="GO:0016020">
    <property type="term" value="C:membrane"/>
    <property type="evidence" value="ECO:0007669"/>
    <property type="project" value="UniProtKB-SubCell"/>
</dbReference>
<keyword evidence="2 5" id="KW-0812">Transmembrane</keyword>
<keyword evidence="4 5" id="KW-0472">Membrane</keyword>
<dbReference type="HOGENOM" id="CLU_033465_3_1_1"/>
<dbReference type="Proteomes" id="UP000020467">
    <property type="component" value="Unassembled WGS sequence"/>
</dbReference>
<name>A0A010RD47_9PEZI</name>
<evidence type="ECO:0000256" key="5">
    <source>
        <dbReference type="SAM" id="Phobius"/>
    </source>
</evidence>
<dbReference type="OrthoDB" id="3358017at2759"/>
<sequence>MSTDGYFQPVPGVKPTKGGAYLWRYLPSKPAAILFLILFLLSFLYISWKIWRTRARFCIVFAVGCLFEVIGYGARASAHDKTDKIMTFAIQNMFIIIAPVLFAASIYMILGRIITSIHAEKYSMIRPAKLTKTFVLGDLVSFFIQGGASGMMVIQKPGLATWGERIVIIGLVVQIIMFGLFCAIAVVFHRRMRQAPTPDSLDGLIPWEQSLYMLYAVSLLIMVRSIFRVIEFAQGYTGYSLSHEWTLYVFDSLLMYLVTVLFAWRFPDRLRPKEDLAL</sequence>
<feature type="transmembrane region" description="Helical" evidence="5">
    <location>
        <begin position="94"/>
        <end position="114"/>
    </location>
</feature>
<dbReference type="KEGG" id="cfj:CFIO01_04627"/>
<dbReference type="PANTHER" id="PTHR31465:SF27">
    <property type="entry name" value="DOMAIN PROTEIN, PUTATIVE (AFU_ORTHOLOGUE AFUA_3G01030)-RELATED"/>
    <property type="match status" value="1"/>
</dbReference>
<reference evidence="6 7" key="1">
    <citation type="submission" date="2014-02" db="EMBL/GenBank/DDBJ databases">
        <title>The genome sequence of Colletotrichum fioriniae PJ7.</title>
        <authorList>
            <person name="Baroncelli R."/>
            <person name="Thon M.R."/>
        </authorList>
    </citation>
    <scope>NUCLEOTIDE SEQUENCE [LARGE SCALE GENOMIC DNA]</scope>
    <source>
        <strain evidence="6 7">PJ7</strain>
    </source>
</reference>
<proteinExistence type="predicted"/>
<feature type="transmembrane region" description="Helical" evidence="5">
    <location>
        <begin position="31"/>
        <end position="48"/>
    </location>
</feature>
<protein>
    <submittedName>
        <fullName evidence="6">RTM1</fullName>
    </submittedName>
</protein>